<evidence type="ECO:0000256" key="1">
    <source>
        <dbReference type="SAM" id="MobiDB-lite"/>
    </source>
</evidence>
<proteinExistence type="predicted"/>
<evidence type="ECO:0000313" key="3">
    <source>
        <dbReference type="Proteomes" id="UP001272137"/>
    </source>
</evidence>
<protein>
    <submittedName>
        <fullName evidence="2">Uncharacterized protein</fullName>
    </submittedName>
</protein>
<feature type="compositionally biased region" description="Basic and acidic residues" evidence="1">
    <location>
        <begin position="38"/>
        <end position="47"/>
    </location>
</feature>
<dbReference type="AlphaFoldDB" id="A0AAW9D167"/>
<dbReference type="EMBL" id="QXCT01000002">
    <property type="protein sequence ID" value="MDW9256107.1"/>
    <property type="molecule type" value="Genomic_DNA"/>
</dbReference>
<feature type="region of interest" description="Disordered" evidence="1">
    <location>
        <begin position="1"/>
        <end position="59"/>
    </location>
</feature>
<evidence type="ECO:0000313" key="2">
    <source>
        <dbReference type="EMBL" id="MDW9256107.1"/>
    </source>
</evidence>
<sequence>MWFRRLRMRRPKKEMRPAGQRPSRNGAARSAHAGRVSMPDRVHHPANEKSAPLADARAT</sequence>
<name>A0AAW9D167_BURTH</name>
<reference evidence="2" key="1">
    <citation type="submission" date="2018-08" db="EMBL/GenBank/DDBJ databases">
        <title>Identification of Burkholderia cepacia strains that express a Burkholderia pseudomallei-like capsular polysaccharide.</title>
        <authorList>
            <person name="Burtnick M.N."/>
            <person name="Vongsouvath M."/>
            <person name="Newton P."/>
            <person name="Wuthiekanun V."/>
            <person name="Limmathurotsakul D."/>
            <person name="Brett P.J."/>
            <person name="Chantratita N."/>
            <person name="Dance D.A."/>
        </authorList>
    </citation>
    <scope>NUCLEOTIDE SEQUENCE</scope>
    <source>
        <strain evidence="2">SBXCC001</strain>
    </source>
</reference>
<feature type="compositionally biased region" description="Basic residues" evidence="1">
    <location>
        <begin position="1"/>
        <end position="13"/>
    </location>
</feature>
<comment type="caution">
    <text evidence="2">The sequence shown here is derived from an EMBL/GenBank/DDBJ whole genome shotgun (WGS) entry which is preliminary data.</text>
</comment>
<gene>
    <name evidence="2" type="ORF">C7S16_3612</name>
</gene>
<organism evidence="2 3">
    <name type="scientific">Burkholderia thailandensis</name>
    <dbReference type="NCBI Taxonomy" id="57975"/>
    <lineage>
        <taxon>Bacteria</taxon>
        <taxon>Pseudomonadati</taxon>
        <taxon>Pseudomonadota</taxon>
        <taxon>Betaproteobacteria</taxon>
        <taxon>Burkholderiales</taxon>
        <taxon>Burkholderiaceae</taxon>
        <taxon>Burkholderia</taxon>
        <taxon>pseudomallei group</taxon>
    </lineage>
</organism>
<accession>A0AAW9D167</accession>
<dbReference type="Proteomes" id="UP001272137">
    <property type="component" value="Unassembled WGS sequence"/>
</dbReference>